<evidence type="ECO:0000259" key="16">
    <source>
        <dbReference type="PROSITE" id="PS50885"/>
    </source>
</evidence>
<evidence type="ECO:0000256" key="11">
    <source>
        <dbReference type="ARBA" id="ARBA00022989"/>
    </source>
</evidence>
<keyword evidence="11 14" id="KW-1133">Transmembrane helix</keyword>
<dbReference type="EMBL" id="JAAGTY010000005">
    <property type="protein sequence ID" value="NDW40701.1"/>
    <property type="molecule type" value="Genomic_DNA"/>
</dbReference>
<dbReference type="InterPro" id="IPR050428">
    <property type="entry name" value="TCS_sensor_his_kinase"/>
</dbReference>
<dbReference type="Proteomes" id="UP000239276">
    <property type="component" value="Unassembled WGS sequence"/>
</dbReference>
<dbReference type="Proteomes" id="UP000197394">
    <property type="component" value="Unassembled WGS sequence"/>
</dbReference>
<keyword evidence="10 14" id="KW-0067">ATP-binding</keyword>
<feature type="domain" description="HAMP" evidence="16">
    <location>
        <begin position="182"/>
        <end position="235"/>
    </location>
</feature>
<evidence type="ECO:0000256" key="6">
    <source>
        <dbReference type="ARBA" id="ARBA00022679"/>
    </source>
</evidence>
<dbReference type="EC" id="2.7.13.3" evidence="14"/>
<dbReference type="CDD" id="cd00075">
    <property type="entry name" value="HATPase"/>
    <property type="match status" value="1"/>
</dbReference>
<keyword evidence="9 14" id="KW-0418">Kinase</keyword>
<dbReference type="PROSITE" id="PS50885">
    <property type="entry name" value="HAMP"/>
    <property type="match status" value="1"/>
</dbReference>
<evidence type="ECO:0000259" key="15">
    <source>
        <dbReference type="PROSITE" id="PS50109"/>
    </source>
</evidence>
<dbReference type="Pfam" id="PF00512">
    <property type="entry name" value="HisKA"/>
    <property type="match status" value="1"/>
</dbReference>
<evidence type="ECO:0000313" key="18">
    <source>
        <dbReference type="EMBL" id="OIG72236.1"/>
    </source>
</evidence>
<dbReference type="PROSITE" id="PS50109">
    <property type="entry name" value="HIS_KIN"/>
    <property type="match status" value="1"/>
</dbReference>
<dbReference type="PANTHER" id="PTHR45436:SF3">
    <property type="entry name" value="SENSOR HISTIDINE KINASE HPRS"/>
    <property type="match status" value="1"/>
</dbReference>
<dbReference type="SMART" id="SM00388">
    <property type="entry name" value="HisKA"/>
    <property type="match status" value="1"/>
</dbReference>
<keyword evidence="4 14" id="KW-0997">Cell inner membrane</keyword>
<evidence type="ECO:0000256" key="3">
    <source>
        <dbReference type="ARBA" id="ARBA00022475"/>
    </source>
</evidence>
<reference evidence="17 25" key="4">
    <citation type="submission" date="2020-02" db="EMBL/GenBank/DDBJ databases">
        <title>Whole genome shot-gun sequencing of clinical Carbapenem resistant A. baumannii.</title>
        <authorList>
            <person name="Veeraraghavan B."/>
            <person name="Mathur P."/>
            <person name="Vijayakumar S."/>
            <person name="Vasudevan K."/>
            <person name="Lincy M."/>
            <person name="Kirubananthan A."/>
        </authorList>
    </citation>
    <scope>NUCLEOTIDE SEQUENCE [LARGE SCALE GENOMIC DNA]</scope>
    <source>
        <strain evidence="17 25">SP816</strain>
    </source>
</reference>
<feature type="transmembrane region" description="Helical" evidence="14">
    <location>
        <begin position="12"/>
        <end position="36"/>
    </location>
</feature>
<gene>
    <name evidence="18" type="ORF">A7M90_04090</name>
    <name evidence="20" type="ORF">C5U34_11625</name>
    <name evidence="19" type="ORF">CBE85_18395</name>
    <name evidence="17" type="ORF">G3N53_06395</name>
    <name evidence="21" type="ORF">J6E47_06845</name>
</gene>
<dbReference type="SMART" id="SM00387">
    <property type="entry name" value="HATPase_c"/>
    <property type="match status" value="1"/>
</dbReference>
<reference evidence="19 23" key="2">
    <citation type="submission" date="2017-05" db="EMBL/GenBank/DDBJ databases">
        <title>Draft genome sequence of MDR A. baumannii AB360.</title>
        <authorList>
            <person name="Wareham D.W."/>
            <person name="Bean D.C."/>
        </authorList>
    </citation>
    <scope>NUCLEOTIDE SEQUENCE [LARGE SCALE GENOMIC DNA]</scope>
    <source>
        <strain evidence="19 23">AB360</strain>
    </source>
</reference>
<reference evidence="20 24" key="3">
    <citation type="journal article" date="2018" name="J. Antimicrob. Chemother.">
        <title>Phylogenomics of colistin-susceptible and resistant XDR Acinetobacter baumannii.</title>
        <authorList>
            <person name="Mustapha M."/>
            <person name="Li B."/>
            <person name="Pacey M.P."/>
            <person name="Mettus R.T."/>
            <person name="McElheny C.L."/>
            <person name="Ernst R.K."/>
            <person name="Cooper V.S."/>
            <person name="Doi Y."/>
        </authorList>
    </citation>
    <scope>NUCLEOTIDE SEQUENCE [LARGE SCALE GENOMIC DNA]</scope>
    <source>
        <strain evidence="20 24">R20</strain>
    </source>
</reference>
<evidence type="ECO:0000256" key="14">
    <source>
        <dbReference type="RuleBase" id="RU364088"/>
    </source>
</evidence>
<evidence type="ECO:0000313" key="21">
    <source>
        <dbReference type="EMBL" id="QTK44762.1"/>
    </source>
</evidence>
<dbReference type="GO" id="GO:0000155">
    <property type="term" value="F:phosphorelay sensor kinase activity"/>
    <property type="evidence" value="ECO:0007669"/>
    <property type="project" value="InterPro"/>
</dbReference>
<evidence type="ECO:0000256" key="2">
    <source>
        <dbReference type="ARBA" id="ARBA00004533"/>
    </source>
</evidence>
<dbReference type="AlphaFoldDB" id="A0A090B943"/>
<evidence type="ECO:0000313" key="20">
    <source>
        <dbReference type="EMBL" id="PQH52248.1"/>
    </source>
</evidence>
<comment type="function">
    <text evidence="14">Member of a two-component regulatory system.</text>
</comment>
<keyword evidence="6 14" id="KW-0808">Transferase</keyword>
<dbReference type="PANTHER" id="PTHR45436">
    <property type="entry name" value="SENSOR HISTIDINE KINASE YKOH"/>
    <property type="match status" value="1"/>
</dbReference>
<evidence type="ECO:0000256" key="5">
    <source>
        <dbReference type="ARBA" id="ARBA00022553"/>
    </source>
</evidence>
<dbReference type="GO" id="GO:0005886">
    <property type="term" value="C:plasma membrane"/>
    <property type="evidence" value="ECO:0007669"/>
    <property type="project" value="UniProtKB-SubCell"/>
</dbReference>
<comment type="subcellular location">
    <subcellularLocation>
        <location evidence="2 14">Cell inner membrane</location>
    </subcellularLocation>
</comment>
<dbReference type="Proteomes" id="UP000470018">
    <property type="component" value="Unassembled WGS sequence"/>
</dbReference>
<dbReference type="SUPFAM" id="SSF47384">
    <property type="entry name" value="Homodimeric domain of signal transducing histidine kinase"/>
    <property type="match status" value="1"/>
</dbReference>
<reference evidence="18 22" key="1">
    <citation type="submission" date="2016-05" db="EMBL/GenBank/DDBJ databases">
        <title>The evolution of Acinetobacter baumannii in vivo.</title>
        <authorList>
            <person name="Hua X."/>
            <person name="Yu Y."/>
        </authorList>
    </citation>
    <scope>NUCLEOTIDE SEQUENCE [LARGE SCALE GENOMIC DNA]</scope>
    <source>
        <strain evidence="18 22">XH647</strain>
    </source>
</reference>
<name>A0A090B943_ACIBA</name>
<keyword evidence="12 14" id="KW-0902">Two-component regulatory system</keyword>
<dbReference type="EMBL" id="LYKI01000023">
    <property type="protein sequence ID" value="OIG72236.1"/>
    <property type="molecule type" value="Genomic_DNA"/>
</dbReference>
<evidence type="ECO:0000256" key="7">
    <source>
        <dbReference type="ARBA" id="ARBA00022692"/>
    </source>
</evidence>
<dbReference type="Proteomes" id="UP000179937">
    <property type="component" value="Unassembled WGS sequence"/>
</dbReference>
<dbReference type="SUPFAM" id="SSF55874">
    <property type="entry name" value="ATPase domain of HSP90 chaperone/DNA topoisomerase II/histidine kinase"/>
    <property type="match status" value="1"/>
</dbReference>
<evidence type="ECO:0000313" key="25">
    <source>
        <dbReference type="Proteomes" id="UP000470018"/>
    </source>
</evidence>
<dbReference type="PATRIC" id="fig|470.1577.peg.4043"/>
<keyword evidence="3 14" id="KW-1003">Cell membrane</keyword>
<reference evidence="21" key="5">
    <citation type="submission" date="2021-03" db="EMBL/GenBank/DDBJ databases">
        <title>Complete genome sequencing of Acinetobacter baumannii.</title>
        <authorList>
            <person name="Yadav B."/>
            <person name="Makwana N."/>
            <person name="Kharat A.S."/>
            <person name="Veeraraghavan B."/>
            <person name="Vijayakumar S."/>
            <person name="Priya M."/>
        </authorList>
    </citation>
    <scope>NUCLEOTIDE SEQUENCE</scope>
    <source>
        <strain evidence="21">KSK6</strain>
    </source>
</reference>
<dbReference type="NCBIfam" id="TIGR01386">
    <property type="entry name" value="cztS_silS_copS"/>
    <property type="match status" value="1"/>
</dbReference>
<keyword evidence="7 14" id="KW-0812">Transmembrane</keyword>
<evidence type="ECO:0000256" key="12">
    <source>
        <dbReference type="ARBA" id="ARBA00023012"/>
    </source>
</evidence>
<evidence type="ECO:0000256" key="1">
    <source>
        <dbReference type="ARBA" id="ARBA00000085"/>
    </source>
</evidence>
<evidence type="ECO:0000313" key="24">
    <source>
        <dbReference type="Proteomes" id="UP000239276"/>
    </source>
</evidence>
<accession>A0A090B943</accession>
<evidence type="ECO:0000313" key="19">
    <source>
        <dbReference type="EMBL" id="OWK65127.1"/>
    </source>
</evidence>
<dbReference type="CDD" id="cd00082">
    <property type="entry name" value="HisKA"/>
    <property type="match status" value="1"/>
</dbReference>
<feature type="transmembrane region" description="Helical" evidence="14">
    <location>
        <begin position="162"/>
        <end position="185"/>
    </location>
</feature>
<keyword evidence="13 14" id="KW-0472">Membrane</keyword>
<evidence type="ECO:0000256" key="13">
    <source>
        <dbReference type="ARBA" id="ARBA00023136"/>
    </source>
</evidence>
<evidence type="ECO:0000256" key="9">
    <source>
        <dbReference type="ARBA" id="ARBA00022777"/>
    </source>
</evidence>
<dbReference type="InterPro" id="IPR003594">
    <property type="entry name" value="HATPase_dom"/>
</dbReference>
<dbReference type="InterPro" id="IPR036890">
    <property type="entry name" value="HATPase_C_sf"/>
</dbReference>
<protein>
    <recommendedName>
        <fullName evidence="14">Sensor protein</fullName>
        <ecNumber evidence="14">2.7.13.3</ecNumber>
    </recommendedName>
</protein>
<organism evidence="18 22">
    <name type="scientific">Acinetobacter baumannii</name>
    <dbReference type="NCBI Taxonomy" id="470"/>
    <lineage>
        <taxon>Bacteria</taxon>
        <taxon>Pseudomonadati</taxon>
        <taxon>Pseudomonadota</taxon>
        <taxon>Gammaproteobacteria</taxon>
        <taxon>Moraxellales</taxon>
        <taxon>Moraxellaceae</taxon>
        <taxon>Acinetobacter</taxon>
        <taxon>Acinetobacter calcoaceticus/baumannii complex</taxon>
    </lineage>
</organism>
<dbReference type="Pfam" id="PF02518">
    <property type="entry name" value="HATPase_c"/>
    <property type="match status" value="1"/>
</dbReference>
<dbReference type="Gene3D" id="3.30.565.10">
    <property type="entry name" value="Histidine kinase-like ATPase, C-terminal domain"/>
    <property type="match status" value="1"/>
</dbReference>
<dbReference type="Proteomes" id="UP000664966">
    <property type="component" value="Chromosome"/>
</dbReference>
<keyword evidence="5" id="KW-0597">Phosphoprotein</keyword>
<dbReference type="Gene3D" id="1.10.287.130">
    <property type="match status" value="1"/>
</dbReference>
<dbReference type="InterPro" id="IPR006290">
    <property type="entry name" value="CztS_silS_copS"/>
</dbReference>
<sequence length="467" mass="53984">MNFKFVRSLEVRITLLVTLCSALILCSVGFMTYLGINQILLNQQDKALADRINRLEILLQDSENVEQIIARPKLYQNMLGNQDNLFLFIHKDKTLININPLHIQLPPLAQRDSLQFQDLANNSYPTRIAWKTIKINNEPYLLIAGKQWSERINILLPFQESLLIYVVGGVFAIFVLCILVCHLGLKSLQQLRKQTHSINVNQLQKRLNLPNSPLEVDLLSKDINHMLERIEKGYTQLNRFSEDIAHEFRTPLNNLIGQTEIALTGERSVEQYEDLLVSHLDDYHRLKRMIDSMLFLARADQKMVLVNKQEINLQDVMDRLCQIFEYQAEEQDCHFSFNLEAQTLFADPELFQRAVYNLILNALVHGGDKRTIYIATKHKMIEHKQWVSLTVVTGGISIAEHQLEHLFERFYQCHSSRSDENQTGGLGLSIVASILDLHHGRYRVYNTVEGVCFELDFPVADALKKYN</sequence>
<dbReference type="RefSeq" id="WP_045543949.1">
    <property type="nucleotide sequence ID" value="NZ_AP014649.1"/>
</dbReference>
<dbReference type="InterPro" id="IPR036097">
    <property type="entry name" value="HisK_dim/P_sf"/>
</dbReference>
<dbReference type="EMBL" id="NGKM01000028">
    <property type="protein sequence ID" value="OWK65127.1"/>
    <property type="molecule type" value="Genomic_DNA"/>
</dbReference>
<evidence type="ECO:0000313" key="17">
    <source>
        <dbReference type="EMBL" id="NDW40701.1"/>
    </source>
</evidence>
<dbReference type="InterPro" id="IPR003661">
    <property type="entry name" value="HisK_dim/P_dom"/>
</dbReference>
<dbReference type="InterPro" id="IPR003660">
    <property type="entry name" value="HAMP_dom"/>
</dbReference>
<proteinExistence type="predicted"/>
<keyword evidence="8 14" id="KW-0547">Nucleotide-binding</keyword>
<dbReference type="InterPro" id="IPR005467">
    <property type="entry name" value="His_kinase_dom"/>
</dbReference>
<dbReference type="GO" id="GO:0005524">
    <property type="term" value="F:ATP binding"/>
    <property type="evidence" value="ECO:0007669"/>
    <property type="project" value="UniProtKB-KW"/>
</dbReference>
<evidence type="ECO:0000313" key="23">
    <source>
        <dbReference type="Proteomes" id="UP000197394"/>
    </source>
</evidence>
<dbReference type="Pfam" id="PF00672">
    <property type="entry name" value="HAMP"/>
    <property type="match status" value="1"/>
</dbReference>
<evidence type="ECO:0000256" key="4">
    <source>
        <dbReference type="ARBA" id="ARBA00022519"/>
    </source>
</evidence>
<evidence type="ECO:0000256" key="10">
    <source>
        <dbReference type="ARBA" id="ARBA00022840"/>
    </source>
</evidence>
<dbReference type="EMBL" id="PUDN01000049">
    <property type="protein sequence ID" value="PQH52248.1"/>
    <property type="molecule type" value="Genomic_DNA"/>
</dbReference>
<evidence type="ECO:0000256" key="8">
    <source>
        <dbReference type="ARBA" id="ARBA00022741"/>
    </source>
</evidence>
<evidence type="ECO:0000313" key="22">
    <source>
        <dbReference type="Proteomes" id="UP000179937"/>
    </source>
</evidence>
<feature type="domain" description="Histidine kinase" evidence="15">
    <location>
        <begin position="243"/>
        <end position="461"/>
    </location>
</feature>
<comment type="catalytic activity">
    <reaction evidence="1 14">
        <text>ATP + protein L-histidine = ADP + protein N-phospho-L-histidine.</text>
        <dbReference type="EC" id="2.7.13.3"/>
    </reaction>
</comment>
<dbReference type="EMBL" id="CP072270">
    <property type="protein sequence ID" value="QTK44762.1"/>
    <property type="molecule type" value="Genomic_DNA"/>
</dbReference>